<evidence type="ECO:0000256" key="2">
    <source>
        <dbReference type="SAM" id="SignalP"/>
    </source>
</evidence>
<evidence type="ECO:0000313" key="4">
    <source>
        <dbReference type="Proteomes" id="UP001549921"/>
    </source>
</evidence>
<organism evidence="3 4">
    <name type="scientific">Loxostege sticticalis</name>
    <name type="common">Beet webworm moth</name>
    <dbReference type="NCBI Taxonomy" id="481309"/>
    <lineage>
        <taxon>Eukaryota</taxon>
        <taxon>Metazoa</taxon>
        <taxon>Ecdysozoa</taxon>
        <taxon>Arthropoda</taxon>
        <taxon>Hexapoda</taxon>
        <taxon>Insecta</taxon>
        <taxon>Pterygota</taxon>
        <taxon>Neoptera</taxon>
        <taxon>Endopterygota</taxon>
        <taxon>Lepidoptera</taxon>
        <taxon>Glossata</taxon>
        <taxon>Ditrysia</taxon>
        <taxon>Pyraloidea</taxon>
        <taxon>Crambidae</taxon>
        <taxon>Pyraustinae</taxon>
        <taxon>Loxostege</taxon>
    </lineage>
</organism>
<feature type="region of interest" description="Disordered" evidence="1">
    <location>
        <begin position="167"/>
        <end position="208"/>
    </location>
</feature>
<dbReference type="AlphaFoldDB" id="A0ABD0SID2"/>
<feature type="compositionally biased region" description="Basic and acidic residues" evidence="1">
    <location>
        <begin position="167"/>
        <end position="178"/>
    </location>
</feature>
<sequence length="342" mass="38708">MTVFTILIVTFCLFSVNGRLVDKNTEKNAETPPTEPTAPVRVSRQAFYEDIFGLSGEDHALIQDEFRPYIRRERYSLKSKSSDAKGTKDTKKATVTAVTKKVAQESEETQPPKMLIKKPIPKFNEMDYEDFQGKMNRSPVKYADSGEHEDEDFNLDDYEFDVNHDEFVGRGKPLEPRLKAKNSKGHSEKKTPRIRPTSRSPPEIKMQSKVVIPSSESLVRTKHGISQKAAHKLKEDYYDDIVTTTKAPEVQVKRDSDEEFSDDTEESKESHGSKIPARIIRSPWFVEFLASRMGDKTAAVMSKVVESLPPIFPEKTSDKTQGVSSNANSPNVDPMTGNMFMF</sequence>
<feature type="region of interest" description="Disordered" evidence="1">
    <location>
        <begin position="312"/>
        <end position="336"/>
    </location>
</feature>
<keyword evidence="2" id="KW-0732">Signal</keyword>
<dbReference type="EMBL" id="JBEDNZ010000021">
    <property type="protein sequence ID" value="KAL0818813.1"/>
    <property type="molecule type" value="Genomic_DNA"/>
</dbReference>
<accession>A0ABD0SID2</accession>
<evidence type="ECO:0000256" key="1">
    <source>
        <dbReference type="SAM" id="MobiDB-lite"/>
    </source>
</evidence>
<dbReference type="Proteomes" id="UP001549921">
    <property type="component" value="Unassembled WGS sequence"/>
</dbReference>
<gene>
    <name evidence="3" type="ORF">ABMA28_008135</name>
</gene>
<protein>
    <submittedName>
        <fullName evidence="3">Uncharacterized protein</fullName>
    </submittedName>
</protein>
<reference evidence="3 4" key="1">
    <citation type="submission" date="2024-06" db="EMBL/GenBank/DDBJ databases">
        <title>A chromosome-level genome assembly of beet webworm, Loxostege sticticalis.</title>
        <authorList>
            <person name="Zhang Y."/>
        </authorList>
    </citation>
    <scope>NUCLEOTIDE SEQUENCE [LARGE SCALE GENOMIC DNA]</scope>
    <source>
        <strain evidence="3">AQ028</strain>
        <tissue evidence="3">Male pupae</tissue>
    </source>
</reference>
<feature type="compositionally biased region" description="Acidic residues" evidence="1">
    <location>
        <begin position="257"/>
        <end position="266"/>
    </location>
</feature>
<evidence type="ECO:0000313" key="3">
    <source>
        <dbReference type="EMBL" id="KAL0818813.1"/>
    </source>
</evidence>
<feature type="chain" id="PRO_5044779548" evidence="2">
    <location>
        <begin position="19"/>
        <end position="342"/>
    </location>
</feature>
<proteinExistence type="predicted"/>
<feature type="region of interest" description="Disordered" evidence="1">
    <location>
        <begin position="249"/>
        <end position="274"/>
    </location>
</feature>
<name>A0ABD0SID2_LOXSC</name>
<feature type="signal peptide" evidence="2">
    <location>
        <begin position="1"/>
        <end position="18"/>
    </location>
</feature>
<comment type="caution">
    <text evidence="3">The sequence shown here is derived from an EMBL/GenBank/DDBJ whole genome shotgun (WGS) entry which is preliminary data.</text>
</comment>
<feature type="compositionally biased region" description="Polar residues" evidence="1">
    <location>
        <begin position="319"/>
        <end position="331"/>
    </location>
</feature>